<accession>A0A6F8YYW5</accession>
<dbReference type="AlphaFoldDB" id="A0A6F8YYW5"/>
<keyword evidence="2" id="KW-1185">Reference proteome</keyword>
<dbReference type="KEGG" id="psuu:Psuf_083440"/>
<proteinExistence type="predicted"/>
<organism evidence="1 2">
    <name type="scientific">Phytohabitans suffuscus</name>
    <dbReference type="NCBI Taxonomy" id="624315"/>
    <lineage>
        <taxon>Bacteria</taxon>
        <taxon>Bacillati</taxon>
        <taxon>Actinomycetota</taxon>
        <taxon>Actinomycetes</taxon>
        <taxon>Micromonosporales</taxon>
        <taxon>Micromonosporaceae</taxon>
    </lineage>
</organism>
<name>A0A6F8YYW5_9ACTN</name>
<protein>
    <submittedName>
        <fullName evidence="1">Uncharacterized protein</fullName>
    </submittedName>
</protein>
<sequence length="85" mass="9071">MWYGSAPIGAVSYHDLSRSGARAGGAGWVAAEIDWRDGRAAGSEAVNVCPQWLVRWGRFLPICSVAVLPERSVPVIVGREPPPQG</sequence>
<gene>
    <name evidence="1" type="ORF">Psuf_083440</name>
</gene>
<dbReference type="Proteomes" id="UP000503011">
    <property type="component" value="Chromosome"/>
</dbReference>
<reference evidence="1 2" key="1">
    <citation type="submission" date="2020-03" db="EMBL/GenBank/DDBJ databases">
        <title>Whole genome shotgun sequence of Phytohabitans suffuscus NBRC 105367.</title>
        <authorList>
            <person name="Komaki H."/>
            <person name="Tamura T."/>
        </authorList>
    </citation>
    <scope>NUCLEOTIDE SEQUENCE [LARGE SCALE GENOMIC DNA]</scope>
    <source>
        <strain evidence="1 2">NBRC 105367</strain>
    </source>
</reference>
<dbReference type="EMBL" id="AP022871">
    <property type="protein sequence ID" value="BCB91031.1"/>
    <property type="molecule type" value="Genomic_DNA"/>
</dbReference>
<evidence type="ECO:0000313" key="1">
    <source>
        <dbReference type="EMBL" id="BCB91031.1"/>
    </source>
</evidence>
<reference evidence="1 2" key="2">
    <citation type="submission" date="2020-03" db="EMBL/GenBank/DDBJ databases">
        <authorList>
            <person name="Ichikawa N."/>
            <person name="Kimura A."/>
            <person name="Kitahashi Y."/>
            <person name="Uohara A."/>
        </authorList>
    </citation>
    <scope>NUCLEOTIDE SEQUENCE [LARGE SCALE GENOMIC DNA]</scope>
    <source>
        <strain evidence="1 2">NBRC 105367</strain>
    </source>
</reference>
<evidence type="ECO:0000313" key="2">
    <source>
        <dbReference type="Proteomes" id="UP000503011"/>
    </source>
</evidence>